<keyword evidence="1" id="KW-1133">Transmembrane helix</keyword>
<feature type="transmembrane region" description="Helical" evidence="1">
    <location>
        <begin position="83"/>
        <end position="103"/>
    </location>
</feature>
<protein>
    <submittedName>
        <fullName evidence="2">Uncharacterized protein</fullName>
    </submittedName>
</protein>
<accession>A0AAD5QTV7</accession>
<reference evidence="2" key="1">
    <citation type="submission" date="2021-06" db="EMBL/GenBank/DDBJ databases">
        <title>Parelaphostrongylus tenuis whole genome reference sequence.</title>
        <authorList>
            <person name="Garwood T.J."/>
            <person name="Larsen P.A."/>
            <person name="Fountain-Jones N.M."/>
            <person name="Garbe J.R."/>
            <person name="Macchietto M.G."/>
            <person name="Kania S.A."/>
            <person name="Gerhold R.W."/>
            <person name="Richards J.E."/>
            <person name="Wolf T.M."/>
        </authorList>
    </citation>
    <scope>NUCLEOTIDE SEQUENCE</scope>
    <source>
        <strain evidence="2">MNPRO001-30</strain>
        <tissue evidence="2">Meninges</tissue>
    </source>
</reference>
<evidence type="ECO:0000313" key="2">
    <source>
        <dbReference type="EMBL" id="KAJ1358961.1"/>
    </source>
</evidence>
<dbReference type="AlphaFoldDB" id="A0AAD5QTV7"/>
<gene>
    <name evidence="2" type="ORF">KIN20_017547</name>
</gene>
<dbReference type="EMBL" id="JAHQIW010003527">
    <property type="protein sequence ID" value="KAJ1358961.1"/>
    <property type="molecule type" value="Genomic_DNA"/>
</dbReference>
<evidence type="ECO:0000256" key="1">
    <source>
        <dbReference type="SAM" id="Phobius"/>
    </source>
</evidence>
<comment type="caution">
    <text evidence="2">The sequence shown here is derived from an EMBL/GenBank/DDBJ whole genome shotgun (WGS) entry which is preliminary data.</text>
</comment>
<name>A0AAD5QTV7_PARTN</name>
<evidence type="ECO:0000313" key="3">
    <source>
        <dbReference type="Proteomes" id="UP001196413"/>
    </source>
</evidence>
<sequence length="115" mass="13132">MERIGKFIWNTAYFQELRHRIGETSTRRVVALAMLSALHPGIFGVFFLLENGNGMGLVVFQRILVDGVTNLIRGNIFPSSDSAAFVFLHIIIIMAYFFNHVCLDCEPIYKHRKTV</sequence>
<proteinExistence type="predicted"/>
<keyword evidence="3" id="KW-1185">Reference proteome</keyword>
<dbReference type="Proteomes" id="UP001196413">
    <property type="component" value="Unassembled WGS sequence"/>
</dbReference>
<feature type="transmembrane region" description="Helical" evidence="1">
    <location>
        <begin position="29"/>
        <end position="49"/>
    </location>
</feature>
<keyword evidence="1" id="KW-0472">Membrane</keyword>
<keyword evidence="1" id="KW-0812">Transmembrane</keyword>
<organism evidence="2 3">
    <name type="scientific">Parelaphostrongylus tenuis</name>
    <name type="common">Meningeal worm</name>
    <dbReference type="NCBI Taxonomy" id="148309"/>
    <lineage>
        <taxon>Eukaryota</taxon>
        <taxon>Metazoa</taxon>
        <taxon>Ecdysozoa</taxon>
        <taxon>Nematoda</taxon>
        <taxon>Chromadorea</taxon>
        <taxon>Rhabditida</taxon>
        <taxon>Rhabditina</taxon>
        <taxon>Rhabditomorpha</taxon>
        <taxon>Strongyloidea</taxon>
        <taxon>Metastrongylidae</taxon>
        <taxon>Parelaphostrongylus</taxon>
    </lineage>
</organism>